<dbReference type="SUPFAM" id="SSF52151">
    <property type="entry name" value="FabD/lysophospholipase-like"/>
    <property type="match status" value="1"/>
</dbReference>
<dbReference type="InterPro" id="IPR016035">
    <property type="entry name" value="Acyl_Trfase/lysoPLipase"/>
</dbReference>
<dbReference type="EMBL" id="JAMKFE010000010">
    <property type="protein sequence ID" value="MCM5681223.1"/>
    <property type="molecule type" value="Genomic_DNA"/>
</dbReference>
<proteinExistence type="predicted"/>
<comment type="caution">
    <text evidence="1">The sequence shown here is derived from an EMBL/GenBank/DDBJ whole genome shotgun (WGS) entry which is preliminary data.</text>
</comment>
<evidence type="ECO:0000313" key="2">
    <source>
        <dbReference type="Proteomes" id="UP001165541"/>
    </source>
</evidence>
<name>A0ABT0YRF7_9BURK</name>
<keyword evidence="2" id="KW-1185">Reference proteome</keyword>
<protein>
    <submittedName>
        <fullName evidence="1">Patatin-like phospholipase family protein</fullName>
    </submittedName>
</protein>
<evidence type="ECO:0000313" key="1">
    <source>
        <dbReference type="EMBL" id="MCM5681223.1"/>
    </source>
</evidence>
<organism evidence="1 2">
    <name type="scientific">Caldimonas mangrovi</name>
    <dbReference type="NCBI Taxonomy" id="2944811"/>
    <lineage>
        <taxon>Bacteria</taxon>
        <taxon>Pseudomonadati</taxon>
        <taxon>Pseudomonadota</taxon>
        <taxon>Betaproteobacteria</taxon>
        <taxon>Burkholderiales</taxon>
        <taxon>Sphaerotilaceae</taxon>
        <taxon>Caldimonas</taxon>
    </lineage>
</organism>
<dbReference type="Proteomes" id="UP001165541">
    <property type="component" value="Unassembled WGS sequence"/>
</dbReference>
<accession>A0ABT0YRF7</accession>
<sequence length="368" mass="40975">MQALQIYAGPRALQHIRERGLRPRDVRAVAGAAGGPKGLILNHLDRHVFGSWLPSSEHTVHLIGASIGGWRMAAGALADPAGAFERLARDYIHERYEIEPGRRTPSAEQVSRRFAAELAAFFDGQIDRVVAHPRYRLHIVTSRGRHLLSREGRWRTPLGYLGAVLSNAASRKALSAWLERVVFSTPGEALPLKLNDLRHRLVPLDTRNFTPALLASCSIPFVLKAVHDIPGGPPGAYWDGGITDYHLHWNYSSLLGAAQAQADECGGLVLYPHFQQALVPGWLDKAWKARHRATPYLDNVVVLAPRADWVRTLPNAKLPDRQDFKRYGADVEARMRDWSRAVADSERLADEWAQWLARGTPVEAVQPL</sequence>
<gene>
    <name evidence="1" type="ORF">M8A51_16975</name>
</gene>
<reference evidence="1" key="1">
    <citation type="submission" date="2022-05" db="EMBL/GenBank/DDBJ databases">
        <title>Schlegelella sp. nov., isolated from mangrove soil.</title>
        <authorList>
            <person name="Liu Y."/>
            <person name="Ge X."/>
            <person name="Liu W."/>
        </authorList>
    </citation>
    <scope>NUCLEOTIDE SEQUENCE</scope>
    <source>
        <strain evidence="1">S2-27</strain>
    </source>
</reference>
<dbReference type="RefSeq" id="WP_251779701.1">
    <property type="nucleotide sequence ID" value="NZ_JAMKFE010000010.1"/>
</dbReference>